<feature type="compositionally biased region" description="Basic and acidic residues" evidence="8">
    <location>
        <begin position="86"/>
        <end position="95"/>
    </location>
</feature>
<evidence type="ECO:0000256" key="3">
    <source>
        <dbReference type="ARBA" id="ARBA00022833"/>
    </source>
</evidence>
<sequence length="380" mass="41944">SINREEEVLMSHALNKSCQKSQIGTVKVQVKEKCLDLPFKLFGTTIPVSHDPPESANVSDRETNDSSTRPREDGQGVSFENSDGESQEKKAKESVEETDTSESANGKRSSSGSSDKVMPKKPDKLLPCPRCDSLDTKFCYYNNYNVNQPRHFCKNCQRYWTAGGTLRNVPVGAGRRKSKHNPNNNNTTTALINSHHGSLHSMASCFSLPLPIQNELSSSVISFGLEHDTPAFSTNGTQVLSPARRASKLVGHMDMHGFKGSWWMNNIKTGTTGCTSTNSTSPWPSCIENISVWSSSATFLGKHPRSNHQPEAPIMVPTPLRTYDSIWENLKNETKAESSKSTGIFKEFNSQSNERADGKQVCSSSFRVQSINTKPAPHSR</sequence>
<dbReference type="Pfam" id="PF02701">
    <property type="entry name" value="Zn_ribbon_Dof"/>
    <property type="match status" value="1"/>
</dbReference>
<evidence type="ECO:0000256" key="5">
    <source>
        <dbReference type="ARBA" id="ARBA00023125"/>
    </source>
</evidence>
<accession>A0AA38FLK6</accession>
<feature type="non-terminal residue" evidence="10">
    <location>
        <position position="1"/>
    </location>
</feature>
<dbReference type="InterPro" id="IPR045174">
    <property type="entry name" value="Dof"/>
</dbReference>
<keyword evidence="3" id="KW-0862">Zinc</keyword>
<reference evidence="10 11" key="1">
    <citation type="journal article" date="2021" name="Nat. Plants">
        <title>The Taxus genome provides insights into paclitaxel biosynthesis.</title>
        <authorList>
            <person name="Xiong X."/>
            <person name="Gou J."/>
            <person name="Liao Q."/>
            <person name="Li Y."/>
            <person name="Zhou Q."/>
            <person name="Bi G."/>
            <person name="Li C."/>
            <person name="Du R."/>
            <person name="Wang X."/>
            <person name="Sun T."/>
            <person name="Guo L."/>
            <person name="Liang H."/>
            <person name="Lu P."/>
            <person name="Wu Y."/>
            <person name="Zhang Z."/>
            <person name="Ro D.K."/>
            <person name="Shang Y."/>
            <person name="Huang S."/>
            <person name="Yan J."/>
        </authorList>
    </citation>
    <scope>NUCLEOTIDE SEQUENCE [LARGE SCALE GENOMIC DNA]</scope>
    <source>
        <strain evidence="10">Ta-2019</strain>
    </source>
</reference>
<feature type="region of interest" description="Disordered" evidence="8">
    <location>
        <begin position="45"/>
        <end position="122"/>
    </location>
</feature>
<evidence type="ECO:0000313" key="10">
    <source>
        <dbReference type="EMBL" id="KAH9306151.1"/>
    </source>
</evidence>
<evidence type="ECO:0000256" key="1">
    <source>
        <dbReference type="ARBA" id="ARBA00022723"/>
    </source>
</evidence>
<evidence type="ECO:0000256" key="8">
    <source>
        <dbReference type="SAM" id="MobiDB-lite"/>
    </source>
</evidence>
<keyword evidence="1" id="KW-0479">Metal-binding</keyword>
<keyword evidence="6" id="KW-0804">Transcription</keyword>
<comment type="caution">
    <text evidence="10">The sequence shown here is derived from an EMBL/GenBank/DDBJ whole genome shotgun (WGS) entry which is preliminary data.</text>
</comment>
<feature type="region of interest" description="Disordered" evidence="8">
    <location>
        <begin position="338"/>
        <end position="380"/>
    </location>
</feature>
<evidence type="ECO:0000256" key="4">
    <source>
        <dbReference type="ARBA" id="ARBA00023015"/>
    </source>
</evidence>
<evidence type="ECO:0000256" key="7">
    <source>
        <dbReference type="ARBA" id="ARBA00023242"/>
    </source>
</evidence>
<keyword evidence="5" id="KW-0238">DNA-binding</keyword>
<proteinExistence type="predicted"/>
<dbReference type="OMA" id="NDHINTH"/>
<dbReference type="PROSITE" id="PS50884">
    <property type="entry name" value="ZF_DOF_2"/>
    <property type="match status" value="1"/>
</dbReference>
<dbReference type="GO" id="GO:0008270">
    <property type="term" value="F:zinc ion binding"/>
    <property type="evidence" value="ECO:0007669"/>
    <property type="project" value="UniProtKB-KW"/>
</dbReference>
<dbReference type="InterPro" id="IPR003851">
    <property type="entry name" value="Znf_Dof"/>
</dbReference>
<dbReference type="Proteomes" id="UP000824469">
    <property type="component" value="Unassembled WGS sequence"/>
</dbReference>
<protein>
    <recommendedName>
        <fullName evidence="9">Dof-type domain-containing protein</fullName>
    </recommendedName>
</protein>
<evidence type="ECO:0000256" key="2">
    <source>
        <dbReference type="ARBA" id="ARBA00022771"/>
    </source>
</evidence>
<keyword evidence="7" id="KW-0539">Nucleus</keyword>
<dbReference type="PROSITE" id="PS01361">
    <property type="entry name" value="ZF_DOF_1"/>
    <property type="match status" value="1"/>
</dbReference>
<gene>
    <name evidence="10" type="ORF">KI387_010555</name>
</gene>
<dbReference type="PANTHER" id="PTHR31089:SF1">
    <property type="entry name" value="CYCLIC DOF FACTOR 3"/>
    <property type="match status" value="1"/>
</dbReference>
<keyword evidence="2" id="KW-0863">Zinc-finger</keyword>
<dbReference type="EMBL" id="JAHRHJ020000008">
    <property type="protein sequence ID" value="KAH9306151.1"/>
    <property type="molecule type" value="Genomic_DNA"/>
</dbReference>
<evidence type="ECO:0000256" key="6">
    <source>
        <dbReference type="ARBA" id="ARBA00023163"/>
    </source>
</evidence>
<dbReference type="GO" id="GO:0003700">
    <property type="term" value="F:DNA-binding transcription factor activity"/>
    <property type="evidence" value="ECO:0007669"/>
    <property type="project" value="InterPro"/>
</dbReference>
<name>A0AA38FLK6_TAXCH</name>
<dbReference type="GO" id="GO:0003677">
    <property type="term" value="F:DNA binding"/>
    <property type="evidence" value="ECO:0007669"/>
    <property type="project" value="UniProtKB-KW"/>
</dbReference>
<feature type="compositionally biased region" description="Low complexity" evidence="8">
    <location>
        <begin position="101"/>
        <end position="114"/>
    </location>
</feature>
<keyword evidence="11" id="KW-1185">Reference proteome</keyword>
<organism evidence="10 11">
    <name type="scientific">Taxus chinensis</name>
    <name type="common">Chinese yew</name>
    <name type="synonym">Taxus wallichiana var. chinensis</name>
    <dbReference type="NCBI Taxonomy" id="29808"/>
    <lineage>
        <taxon>Eukaryota</taxon>
        <taxon>Viridiplantae</taxon>
        <taxon>Streptophyta</taxon>
        <taxon>Embryophyta</taxon>
        <taxon>Tracheophyta</taxon>
        <taxon>Spermatophyta</taxon>
        <taxon>Pinopsida</taxon>
        <taxon>Pinidae</taxon>
        <taxon>Conifers II</taxon>
        <taxon>Cupressales</taxon>
        <taxon>Taxaceae</taxon>
        <taxon>Taxus</taxon>
    </lineage>
</organism>
<evidence type="ECO:0000313" key="11">
    <source>
        <dbReference type="Proteomes" id="UP000824469"/>
    </source>
</evidence>
<feature type="compositionally biased region" description="Polar residues" evidence="8">
    <location>
        <begin position="361"/>
        <end position="373"/>
    </location>
</feature>
<evidence type="ECO:0000259" key="9">
    <source>
        <dbReference type="PROSITE" id="PS50884"/>
    </source>
</evidence>
<keyword evidence="4" id="KW-0805">Transcription regulation</keyword>
<dbReference type="AlphaFoldDB" id="A0AA38FLK6"/>
<feature type="compositionally biased region" description="Basic and acidic residues" evidence="8">
    <location>
        <begin position="59"/>
        <end position="74"/>
    </location>
</feature>
<dbReference type="PANTHER" id="PTHR31089">
    <property type="entry name" value="CYCLIC DOF FACTOR 2"/>
    <property type="match status" value="1"/>
</dbReference>
<feature type="domain" description="Dof-type" evidence="9">
    <location>
        <begin position="126"/>
        <end position="180"/>
    </location>
</feature>